<keyword evidence="2" id="KW-1185">Reference proteome</keyword>
<sequence length="52" mass="5866">MMSRQIAASNQLAGTNDLVAPSNHELEEAVRLVAAEYVRLREEENTTPKRVR</sequence>
<feature type="non-terminal residue" evidence="1">
    <location>
        <position position="52"/>
    </location>
</feature>
<reference evidence="2" key="1">
    <citation type="submission" date="2016-06" db="EMBL/GenBank/DDBJ databases">
        <title>Parallel loss of symbiosis genes in relatives of nitrogen-fixing non-legume Parasponia.</title>
        <authorList>
            <person name="Van Velzen R."/>
            <person name="Holmer R."/>
            <person name="Bu F."/>
            <person name="Rutten L."/>
            <person name="Van Zeijl A."/>
            <person name="Liu W."/>
            <person name="Santuari L."/>
            <person name="Cao Q."/>
            <person name="Sharma T."/>
            <person name="Shen D."/>
            <person name="Roswanjaya Y."/>
            <person name="Wardhani T."/>
            <person name="Kalhor M.S."/>
            <person name="Jansen J."/>
            <person name="Van den Hoogen J."/>
            <person name="Gungor B."/>
            <person name="Hartog M."/>
            <person name="Hontelez J."/>
            <person name="Verver J."/>
            <person name="Yang W.-C."/>
            <person name="Schijlen E."/>
            <person name="Repin R."/>
            <person name="Schilthuizen M."/>
            <person name="Schranz E."/>
            <person name="Heidstra R."/>
            <person name="Miyata K."/>
            <person name="Fedorova E."/>
            <person name="Kohlen W."/>
            <person name="Bisseling T."/>
            <person name="Smit S."/>
            <person name="Geurts R."/>
        </authorList>
    </citation>
    <scope>NUCLEOTIDE SEQUENCE [LARGE SCALE GENOMIC DNA]</scope>
    <source>
        <strain evidence="2">cv. WU1-14</strain>
    </source>
</reference>
<organism evidence="1 2">
    <name type="scientific">Parasponia andersonii</name>
    <name type="common">Sponia andersonii</name>
    <dbReference type="NCBI Taxonomy" id="3476"/>
    <lineage>
        <taxon>Eukaryota</taxon>
        <taxon>Viridiplantae</taxon>
        <taxon>Streptophyta</taxon>
        <taxon>Embryophyta</taxon>
        <taxon>Tracheophyta</taxon>
        <taxon>Spermatophyta</taxon>
        <taxon>Magnoliopsida</taxon>
        <taxon>eudicotyledons</taxon>
        <taxon>Gunneridae</taxon>
        <taxon>Pentapetalae</taxon>
        <taxon>rosids</taxon>
        <taxon>fabids</taxon>
        <taxon>Rosales</taxon>
        <taxon>Cannabaceae</taxon>
        <taxon>Parasponia</taxon>
    </lineage>
</organism>
<dbReference type="Proteomes" id="UP000237105">
    <property type="component" value="Unassembled WGS sequence"/>
</dbReference>
<protein>
    <submittedName>
        <fullName evidence="1">Uncharacterized protein</fullName>
    </submittedName>
</protein>
<evidence type="ECO:0000313" key="2">
    <source>
        <dbReference type="Proteomes" id="UP000237105"/>
    </source>
</evidence>
<accession>A0A2P5BHN2</accession>
<dbReference type="AlphaFoldDB" id="A0A2P5BHN2"/>
<name>A0A2P5BHN2_PARAD</name>
<dbReference type="EMBL" id="JXTB01000279">
    <property type="protein sequence ID" value="PON48300.1"/>
    <property type="molecule type" value="Genomic_DNA"/>
</dbReference>
<gene>
    <name evidence="1" type="ORF">PanWU01x14_238290</name>
</gene>
<proteinExistence type="predicted"/>
<comment type="caution">
    <text evidence="1">The sequence shown here is derived from an EMBL/GenBank/DDBJ whole genome shotgun (WGS) entry which is preliminary data.</text>
</comment>
<evidence type="ECO:0000313" key="1">
    <source>
        <dbReference type="EMBL" id="PON48300.1"/>
    </source>
</evidence>